<evidence type="ECO:0000256" key="2">
    <source>
        <dbReference type="ARBA" id="ARBA00039575"/>
    </source>
</evidence>
<name>A0AAF0K478_LATSK</name>
<protein>
    <recommendedName>
        <fullName evidence="2">Stress response regulator gls24 homolog</fullName>
    </recommendedName>
</protein>
<feature type="compositionally biased region" description="Basic and acidic residues" evidence="3">
    <location>
        <begin position="132"/>
        <end position="142"/>
    </location>
</feature>
<reference evidence="4" key="1">
    <citation type="submission" date="2023-04" db="EMBL/GenBank/DDBJ databases">
        <title>Novel strain of Lactilactobacillus sakei and use thereof.</title>
        <authorList>
            <person name="Kim S.Y."/>
        </authorList>
    </citation>
    <scope>NUCLEOTIDE SEQUENCE</scope>
    <source>
        <strain evidence="4">HUP1</strain>
    </source>
</reference>
<evidence type="ECO:0000256" key="1">
    <source>
        <dbReference type="ARBA" id="ARBA00005721"/>
    </source>
</evidence>
<feature type="region of interest" description="Disordered" evidence="3">
    <location>
        <begin position="121"/>
        <end position="142"/>
    </location>
</feature>
<dbReference type="AlphaFoldDB" id="A0AAF0K478"/>
<dbReference type="Proteomes" id="UP001179858">
    <property type="component" value="Chromosome"/>
</dbReference>
<organism evidence="4 5">
    <name type="scientific">Latilactobacillus sakei</name>
    <name type="common">Lactobacillus sakei</name>
    <dbReference type="NCBI Taxonomy" id="1599"/>
    <lineage>
        <taxon>Bacteria</taxon>
        <taxon>Bacillati</taxon>
        <taxon>Bacillota</taxon>
        <taxon>Bacilli</taxon>
        <taxon>Lactobacillales</taxon>
        <taxon>Lactobacillaceae</taxon>
        <taxon>Latilactobacillus</taxon>
    </lineage>
</organism>
<proteinExistence type="inferred from homology"/>
<accession>A0AAF0K478</accession>
<evidence type="ECO:0000256" key="3">
    <source>
        <dbReference type="SAM" id="MobiDB-lite"/>
    </source>
</evidence>
<dbReference type="Pfam" id="PF03780">
    <property type="entry name" value="Asp23"/>
    <property type="match status" value="1"/>
</dbReference>
<gene>
    <name evidence="4" type="ORF">QBD03_00845</name>
</gene>
<dbReference type="InterPro" id="IPR005531">
    <property type="entry name" value="Asp23"/>
</dbReference>
<dbReference type="PANTHER" id="PTHR34297:SF3">
    <property type="entry name" value="ALKALINE SHOCK PROTEIN 23"/>
    <property type="match status" value="1"/>
</dbReference>
<dbReference type="EMBL" id="CP122959">
    <property type="protein sequence ID" value="WGI19324.1"/>
    <property type="molecule type" value="Genomic_DNA"/>
</dbReference>
<dbReference type="PANTHER" id="PTHR34297">
    <property type="entry name" value="HYPOTHETICAL CYTOSOLIC PROTEIN-RELATED"/>
    <property type="match status" value="1"/>
</dbReference>
<dbReference type="RefSeq" id="WP_280102969.1">
    <property type="nucleotide sequence ID" value="NZ_CP122959.1"/>
</dbReference>
<comment type="similarity">
    <text evidence="1">Belongs to the asp23 family.</text>
</comment>
<sequence length="142" mass="15622">MVEQAHLDDVLANSKLTFEDAVIAKIAGKTAQNIDGLLSMNGNFFSDIADRFRTDSDPTKGISVEVGEKQVAIDMTIILEYGRNARDVFERLTSAVTEAVESMTGLSVVEVNSHVSDVMTKKEWQQQGSNAKKSDNNDKRVQ</sequence>
<evidence type="ECO:0000313" key="5">
    <source>
        <dbReference type="Proteomes" id="UP001179858"/>
    </source>
</evidence>
<evidence type="ECO:0000313" key="4">
    <source>
        <dbReference type="EMBL" id="WGI19324.1"/>
    </source>
</evidence>